<dbReference type="EMBL" id="BSXG01000106">
    <property type="protein sequence ID" value="GME43005.1"/>
    <property type="molecule type" value="Genomic_DNA"/>
</dbReference>
<name>A0ACB5SIM3_9PEZI</name>
<sequence length="1089" mass="117792">MRSEYDVVVVGSGYGGGVAASRMARAGKSVAVLEMGKEKWPGEYPNTLMEALPELHISGKSGKAMGAVKSLASGKPTGMYQLILGEGQNAFVGKGLGGTSLINANVFLECDKRTLALPAWPPELRKDPNALDPYYARATEMLQPTPYPDDYPLLKKLSVLEKQAEALGQKENFYRVPQTTFFRNGLNNKELCFLGAGALGTTEILLRSRARGLKMSRLAGQKLSGNGDILSFGYNTEEIVNGVGRAKPSTESPTGPAIAGVIDNRNSKASHNVLDDYVIQEGSIPEALAPLIQSMLEMLPGKRNPDTFTAKDQLRQLLSSTETRFLGPYSKGGSINRTQTYLIMSHDSNEAFVSLEDDKLHLQFKGVGRTEHVQKLNTILAKATSAIGGTLINCPFYAAFNQQEEITVHPLGGAIMSSDGAGRSGVTNHLGQVFSGEDSEVHGGVNPFATITALAERSVDAIAKDRAYQIDMLTKNGRLDLFGKPAKSVPLTPGMMKAQKAMEKSTKSRGVQFTEIMDGHIHIGDNIGDYTIAEKVAKGSSSSARLYLSVTTGNARNRYQNGNQHSVATGTLSCAALSRDPLLILQGDVQFFSTDENVSDGTNLAYNLTLLGTDGHKYHLNGYKELNTKMAFSLTSTWKATTTLLTTLTRPNGSLVGKGKLHISVRNFVSELKTLSSLSSGTLLNRTSAVTDFMGNFAQNTADYYLGPLRTLQHPPTQPKLPNGYLPKPAPIHTVTLTAKDGVQSTLMTWASTAPPSPHSPSRLPILMIPGASVDHTVFALPTIRTNAVDHLTSLGHTVHVLTHRFCRTPICASGGTVYEARLDVLAALTHIRSTSNSPIHLICHCMGAVSTSIGLLDGTIPAAWLAGLTCTQVFFALRFGRLNALKAGAPLLPALYQKLTGSEWFPMAGDGRAVQAAIDQALRFYPAEGRGEVCSSSVCHRFSLTYGRCWEHANLNRATHAGLDAFLGGVHMRMLRETMRMGVVGRVLDGEGRDTVWTDEGLERLRGVPMLFVSGGENVVFDPESTQVSYDVLRRKFGPGLYKRRVIAGYGHLDTWMGKDAARDVYPVIGEHLEWCEGELSRQQSECI</sequence>
<comment type="caution">
    <text evidence="1">The sequence shown here is derived from an EMBL/GenBank/DDBJ whole genome shotgun (WGS) entry which is preliminary data.</text>
</comment>
<proteinExistence type="predicted"/>
<reference evidence="1" key="1">
    <citation type="submission" date="2024-09" db="EMBL/GenBank/DDBJ databases">
        <title>Draft Genome Sequences of Neofusicoccum parvum.</title>
        <authorList>
            <person name="Ashida A."/>
            <person name="Camagna M."/>
            <person name="Tanaka A."/>
            <person name="Takemoto D."/>
        </authorList>
    </citation>
    <scope>NUCLEOTIDE SEQUENCE</scope>
    <source>
        <strain evidence="1">PPO83</strain>
    </source>
</reference>
<protein>
    <submittedName>
        <fullName evidence="1">Glucose-methanol-choline oxidoreductase</fullName>
    </submittedName>
</protein>
<keyword evidence="2" id="KW-1185">Reference proteome</keyword>
<evidence type="ECO:0000313" key="1">
    <source>
        <dbReference type="EMBL" id="GME43005.1"/>
    </source>
</evidence>
<accession>A0ACB5SIM3</accession>
<evidence type="ECO:0000313" key="2">
    <source>
        <dbReference type="Proteomes" id="UP001165186"/>
    </source>
</evidence>
<dbReference type="Proteomes" id="UP001165186">
    <property type="component" value="Unassembled WGS sequence"/>
</dbReference>
<organism evidence="1 2">
    <name type="scientific">Neofusicoccum parvum</name>
    <dbReference type="NCBI Taxonomy" id="310453"/>
    <lineage>
        <taxon>Eukaryota</taxon>
        <taxon>Fungi</taxon>
        <taxon>Dikarya</taxon>
        <taxon>Ascomycota</taxon>
        <taxon>Pezizomycotina</taxon>
        <taxon>Dothideomycetes</taxon>
        <taxon>Dothideomycetes incertae sedis</taxon>
        <taxon>Botryosphaeriales</taxon>
        <taxon>Botryosphaeriaceae</taxon>
        <taxon>Neofusicoccum</taxon>
    </lineage>
</organism>
<gene>
    <name evidence="1" type="primary">g515</name>
    <name evidence="1" type="ORF">NpPPO83_00000515</name>
</gene>